<dbReference type="Proteomes" id="UP000784294">
    <property type="component" value="Unassembled WGS sequence"/>
</dbReference>
<accession>A0A448XND9</accession>
<organism evidence="1 2">
    <name type="scientific">Protopolystoma xenopodis</name>
    <dbReference type="NCBI Taxonomy" id="117903"/>
    <lineage>
        <taxon>Eukaryota</taxon>
        <taxon>Metazoa</taxon>
        <taxon>Spiralia</taxon>
        <taxon>Lophotrochozoa</taxon>
        <taxon>Platyhelminthes</taxon>
        <taxon>Monogenea</taxon>
        <taxon>Polyopisthocotylea</taxon>
        <taxon>Polystomatidea</taxon>
        <taxon>Polystomatidae</taxon>
        <taxon>Protopolystoma</taxon>
    </lineage>
</organism>
<reference evidence="1" key="1">
    <citation type="submission" date="2018-11" db="EMBL/GenBank/DDBJ databases">
        <authorList>
            <consortium name="Pathogen Informatics"/>
        </authorList>
    </citation>
    <scope>NUCLEOTIDE SEQUENCE</scope>
</reference>
<evidence type="ECO:0000313" key="2">
    <source>
        <dbReference type="Proteomes" id="UP000784294"/>
    </source>
</evidence>
<sequence>MGTNQQTIITSIELIFKANASDYTPLASLLLRVFTAEKPDSAVVISINPSEAFNSNLLEIASRASGQMLPAGAQRLRKFELELSPLE</sequence>
<protein>
    <submittedName>
        <fullName evidence="1">Uncharacterized protein</fullName>
    </submittedName>
</protein>
<gene>
    <name evidence="1" type="ORF">PXEA_LOCUS34319</name>
</gene>
<evidence type="ECO:0000313" key="1">
    <source>
        <dbReference type="EMBL" id="VEL40879.1"/>
    </source>
</evidence>
<dbReference type="EMBL" id="CAAALY010266853">
    <property type="protein sequence ID" value="VEL40879.1"/>
    <property type="molecule type" value="Genomic_DNA"/>
</dbReference>
<keyword evidence="2" id="KW-1185">Reference proteome</keyword>
<comment type="caution">
    <text evidence="1">The sequence shown here is derived from an EMBL/GenBank/DDBJ whole genome shotgun (WGS) entry which is preliminary data.</text>
</comment>
<dbReference type="AlphaFoldDB" id="A0A448XND9"/>
<name>A0A448XND9_9PLAT</name>
<proteinExistence type="predicted"/>